<evidence type="ECO:0008006" key="4">
    <source>
        <dbReference type="Google" id="ProtNLM"/>
    </source>
</evidence>
<sequence length="174" mass="19438">MSETINHFQNYVPINLPFTIEPSALSECWANAIASVDASIYDSLLDPLSMDEWQATIASMPNDKAPGPSMISYEMLKYLGPHAFSLLLNLINSCFGTADIPDLWRQAMVFPIPKPYKWKCQLKNTRPITLLEVIRKTMIKLLYNCLAPVLAKHHVLQGGNFAGLPGFCHDPISC</sequence>
<gene>
    <name evidence="2" type="ORF">RirG_007320</name>
    <name evidence="1" type="ORF">RirG_073730</name>
</gene>
<dbReference type="AlphaFoldDB" id="A0A015LH68"/>
<keyword evidence="3" id="KW-1185">Reference proteome</keyword>
<organism evidence="1 3">
    <name type="scientific">Rhizophagus irregularis (strain DAOM 197198w)</name>
    <name type="common">Glomus intraradices</name>
    <dbReference type="NCBI Taxonomy" id="1432141"/>
    <lineage>
        <taxon>Eukaryota</taxon>
        <taxon>Fungi</taxon>
        <taxon>Fungi incertae sedis</taxon>
        <taxon>Mucoromycota</taxon>
        <taxon>Glomeromycotina</taxon>
        <taxon>Glomeromycetes</taxon>
        <taxon>Glomerales</taxon>
        <taxon>Glomeraceae</taxon>
        <taxon>Rhizophagus</taxon>
    </lineage>
</organism>
<proteinExistence type="predicted"/>
<dbReference type="PANTHER" id="PTHR19446">
    <property type="entry name" value="REVERSE TRANSCRIPTASES"/>
    <property type="match status" value="1"/>
</dbReference>
<accession>A0A015LH68</accession>
<evidence type="ECO:0000313" key="2">
    <source>
        <dbReference type="EMBL" id="EXX79264.1"/>
    </source>
</evidence>
<dbReference type="Proteomes" id="UP000022910">
    <property type="component" value="Unassembled WGS sequence"/>
</dbReference>
<evidence type="ECO:0000313" key="3">
    <source>
        <dbReference type="Proteomes" id="UP000022910"/>
    </source>
</evidence>
<protein>
    <recommendedName>
        <fullName evidence="4">Reverse transcriptase</fullName>
    </recommendedName>
</protein>
<reference evidence="1 3" key="1">
    <citation type="submission" date="2014-02" db="EMBL/GenBank/DDBJ databases">
        <title>Single nucleus genome sequencing reveals high similarity among nuclei of an endomycorrhizal fungus.</title>
        <authorList>
            <person name="Lin K."/>
            <person name="Geurts R."/>
            <person name="Zhang Z."/>
            <person name="Limpens E."/>
            <person name="Saunders D.G."/>
            <person name="Mu D."/>
            <person name="Pang E."/>
            <person name="Cao H."/>
            <person name="Cha H."/>
            <person name="Lin T."/>
            <person name="Zhou Q."/>
            <person name="Shang Y."/>
            <person name="Li Y."/>
            <person name="Ivanov S."/>
            <person name="Sharma T."/>
            <person name="Velzen R.V."/>
            <person name="Ruijter N.D."/>
            <person name="Aanen D.K."/>
            <person name="Win J."/>
            <person name="Kamoun S."/>
            <person name="Bisseling T."/>
            <person name="Huang S."/>
        </authorList>
    </citation>
    <scope>NUCLEOTIDE SEQUENCE [LARGE SCALE GENOMIC DNA]</scope>
    <source>
        <strain evidence="1">DAOM 197198w</strain>
        <strain evidence="3">DAOM197198w</strain>
    </source>
</reference>
<comment type="caution">
    <text evidence="1">The sequence shown here is derived from an EMBL/GenBank/DDBJ whole genome shotgun (WGS) entry which is preliminary data.</text>
</comment>
<name>A0A015LH68_RHIIW</name>
<dbReference type="EMBL" id="JEMT01015830">
    <property type="protein sequence ID" value="EXX71971.1"/>
    <property type="molecule type" value="Genomic_DNA"/>
</dbReference>
<dbReference type="EMBL" id="JEMT01004642">
    <property type="protein sequence ID" value="EXX79264.1"/>
    <property type="molecule type" value="Genomic_DNA"/>
</dbReference>
<dbReference type="HOGENOM" id="CLU_002435_7_1_1"/>
<evidence type="ECO:0000313" key="1">
    <source>
        <dbReference type="EMBL" id="EXX71971.1"/>
    </source>
</evidence>